<dbReference type="InterPro" id="IPR000515">
    <property type="entry name" value="MetI-like"/>
</dbReference>
<dbReference type="EMBL" id="FONT01000002">
    <property type="protein sequence ID" value="SFE62467.1"/>
    <property type="molecule type" value="Genomic_DNA"/>
</dbReference>
<feature type="transmembrane region" description="Helical" evidence="8">
    <location>
        <begin position="176"/>
        <end position="196"/>
    </location>
</feature>
<evidence type="ECO:0000256" key="3">
    <source>
        <dbReference type="ARBA" id="ARBA00022475"/>
    </source>
</evidence>
<dbReference type="AlphaFoldDB" id="A0A1I2C2B1"/>
<keyword evidence="6 8" id="KW-1133">Transmembrane helix</keyword>
<feature type="transmembrane region" description="Helical" evidence="8">
    <location>
        <begin position="367"/>
        <end position="389"/>
    </location>
</feature>
<comment type="subcellular location">
    <subcellularLocation>
        <location evidence="1">Cell inner membrane</location>
        <topology evidence="1">Multi-pass membrane protein</topology>
    </subcellularLocation>
    <subcellularLocation>
        <location evidence="8">Cell membrane</location>
        <topology evidence="8">Multi-pass membrane protein</topology>
    </subcellularLocation>
</comment>
<feature type="transmembrane region" description="Helical" evidence="8">
    <location>
        <begin position="323"/>
        <end position="347"/>
    </location>
</feature>
<organism evidence="10 11">
    <name type="scientific">Alteribacillus iranensis</name>
    <dbReference type="NCBI Taxonomy" id="930128"/>
    <lineage>
        <taxon>Bacteria</taxon>
        <taxon>Bacillati</taxon>
        <taxon>Bacillota</taxon>
        <taxon>Bacilli</taxon>
        <taxon>Bacillales</taxon>
        <taxon>Bacillaceae</taxon>
        <taxon>Alteribacillus</taxon>
    </lineage>
</organism>
<evidence type="ECO:0000256" key="4">
    <source>
        <dbReference type="ARBA" id="ARBA00022519"/>
    </source>
</evidence>
<dbReference type="PROSITE" id="PS50928">
    <property type="entry name" value="ABC_TM1"/>
    <property type="match status" value="2"/>
</dbReference>
<evidence type="ECO:0000256" key="8">
    <source>
        <dbReference type="RuleBase" id="RU363032"/>
    </source>
</evidence>
<keyword evidence="11" id="KW-1185">Reference proteome</keyword>
<feature type="transmembrane region" description="Helical" evidence="8">
    <location>
        <begin position="272"/>
        <end position="290"/>
    </location>
</feature>
<dbReference type="STRING" id="930128.SAMN05192532_102650"/>
<sequence length="576" mass="64319">MTKSHFSVILHVDDKHSHLTKMIINKGPGIMKMKRKLPTTVSGWGALALFFVTILSLPTLFLIFRVFQPPSENWEHIREYMLQSYITDTLLLALWTGVFAVAIGTTLAWLVSAYDFPLRGTLKWALLMPLAIPPYIGAYTYHGMLNYTGVIQVTLREHFDTAVSQRYFDIMNMPGAVFIFTLFLYPYVYAITRAFFASQATSLVENARVLGSGPVRIFLRVVIPIARGAIVAGATLVVLEVLNDYGVVSYFGIQTFSTAIFQTWFAFGDLDAAIKLAGILMGIVFILLFLEKLLRGRRQFSYSNTKVSPLKPVPLKGWHKWMAVFYTGIIFTLGFFLPVAQLLYWSFLTYEDIFSNTFLALIRNSALAAGISAAGVVIIAIVIANFARMSKGWLPALTSRLTVLGYSIPGAVIAVGVISFFISMDEWLGAFYSSVGASTNLVLSTSIVMLLFAYIIRFMAVGYNSIEAGFDKIGMKFNEASRTLGMGWTETFLRVDLKMIRPAIFSGFILVFVDILKELPLTLILRPFNFETLASMAYRYASDERIQEAAPASIFIVLVSGVAMFIFHIIIEKEPN</sequence>
<evidence type="ECO:0000256" key="2">
    <source>
        <dbReference type="ARBA" id="ARBA00022448"/>
    </source>
</evidence>
<feature type="transmembrane region" description="Helical" evidence="8">
    <location>
        <begin position="430"/>
        <end position="456"/>
    </location>
</feature>
<gene>
    <name evidence="10" type="ORF">SAMN05192532_102650</name>
</gene>
<keyword evidence="3" id="KW-1003">Cell membrane</keyword>
<evidence type="ECO:0000256" key="7">
    <source>
        <dbReference type="ARBA" id="ARBA00023136"/>
    </source>
</evidence>
<dbReference type="SUPFAM" id="SSF161098">
    <property type="entry name" value="MetI-like"/>
    <property type="match status" value="2"/>
</dbReference>
<dbReference type="Proteomes" id="UP000199516">
    <property type="component" value="Unassembled WGS sequence"/>
</dbReference>
<keyword evidence="2 8" id="KW-0813">Transport</keyword>
<feature type="transmembrane region" description="Helical" evidence="8">
    <location>
        <begin position="217"/>
        <end position="239"/>
    </location>
</feature>
<evidence type="ECO:0000256" key="5">
    <source>
        <dbReference type="ARBA" id="ARBA00022692"/>
    </source>
</evidence>
<dbReference type="InterPro" id="IPR035906">
    <property type="entry name" value="MetI-like_sf"/>
</dbReference>
<name>A0A1I2C2B1_9BACI</name>
<evidence type="ECO:0000313" key="11">
    <source>
        <dbReference type="Proteomes" id="UP000199516"/>
    </source>
</evidence>
<feature type="domain" description="ABC transmembrane type-1" evidence="9">
    <location>
        <begin position="86"/>
        <end position="291"/>
    </location>
</feature>
<feature type="transmembrane region" description="Helical" evidence="8">
    <location>
        <begin position="90"/>
        <end position="112"/>
    </location>
</feature>
<dbReference type="Pfam" id="PF00528">
    <property type="entry name" value="BPD_transp_1"/>
    <property type="match status" value="2"/>
</dbReference>
<keyword evidence="7 8" id="KW-0472">Membrane</keyword>
<evidence type="ECO:0000256" key="6">
    <source>
        <dbReference type="ARBA" id="ARBA00022989"/>
    </source>
</evidence>
<comment type="similarity">
    <text evidence="8">Belongs to the binding-protein-dependent transport system permease family.</text>
</comment>
<feature type="domain" description="ABC transmembrane type-1" evidence="9">
    <location>
        <begin position="362"/>
        <end position="567"/>
    </location>
</feature>
<feature type="transmembrane region" description="Helical" evidence="8">
    <location>
        <begin position="41"/>
        <end position="64"/>
    </location>
</feature>
<feature type="transmembrane region" description="Helical" evidence="8">
    <location>
        <begin position="503"/>
        <end position="529"/>
    </location>
</feature>
<dbReference type="PANTHER" id="PTHR43357">
    <property type="entry name" value="INNER MEMBRANE ABC TRANSPORTER PERMEASE PROTEIN YDCV"/>
    <property type="match status" value="1"/>
</dbReference>
<protein>
    <submittedName>
        <fullName evidence="10">Iron(III) transport system permease protein</fullName>
    </submittedName>
</protein>
<dbReference type="Gene3D" id="1.10.3720.10">
    <property type="entry name" value="MetI-like"/>
    <property type="match status" value="2"/>
</dbReference>
<dbReference type="GO" id="GO:0005886">
    <property type="term" value="C:plasma membrane"/>
    <property type="evidence" value="ECO:0007669"/>
    <property type="project" value="UniProtKB-SubCell"/>
</dbReference>
<dbReference type="CDD" id="cd06261">
    <property type="entry name" value="TM_PBP2"/>
    <property type="match status" value="2"/>
</dbReference>
<evidence type="ECO:0000259" key="9">
    <source>
        <dbReference type="PROSITE" id="PS50928"/>
    </source>
</evidence>
<keyword evidence="4" id="KW-0997">Cell inner membrane</keyword>
<proteinExistence type="inferred from homology"/>
<evidence type="ECO:0000256" key="1">
    <source>
        <dbReference type="ARBA" id="ARBA00004429"/>
    </source>
</evidence>
<keyword evidence="5 8" id="KW-0812">Transmembrane</keyword>
<accession>A0A1I2C2B1</accession>
<evidence type="ECO:0000313" key="10">
    <source>
        <dbReference type="EMBL" id="SFE62467.1"/>
    </source>
</evidence>
<feature type="transmembrane region" description="Helical" evidence="8">
    <location>
        <begin position="401"/>
        <end position="424"/>
    </location>
</feature>
<dbReference type="GO" id="GO:0055085">
    <property type="term" value="P:transmembrane transport"/>
    <property type="evidence" value="ECO:0007669"/>
    <property type="project" value="InterPro"/>
</dbReference>
<feature type="transmembrane region" description="Helical" evidence="8">
    <location>
        <begin position="549"/>
        <end position="571"/>
    </location>
</feature>
<reference evidence="10 11" key="1">
    <citation type="submission" date="2016-10" db="EMBL/GenBank/DDBJ databases">
        <authorList>
            <person name="de Groot N.N."/>
        </authorList>
    </citation>
    <scope>NUCLEOTIDE SEQUENCE [LARGE SCALE GENOMIC DNA]</scope>
    <source>
        <strain evidence="10 11">DSM 23995</strain>
    </source>
</reference>
<dbReference type="PANTHER" id="PTHR43357:SF3">
    <property type="entry name" value="FE(3+)-TRANSPORT SYSTEM PERMEASE PROTEIN FBPB 2"/>
    <property type="match status" value="1"/>
</dbReference>